<keyword evidence="4 8" id="KW-0479">Metal-binding</keyword>
<dbReference type="InterPro" id="IPR012347">
    <property type="entry name" value="Ferritin-like"/>
</dbReference>
<dbReference type="InterPro" id="IPR009040">
    <property type="entry name" value="Ferritin-like_diiron"/>
</dbReference>
<dbReference type="CDD" id="cd01055">
    <property type="entry name" value="Nonheme_Ferritin"/>
    <property type="match status" value="1"/>
</dbReference>
<dbReference type="InterPro" id="IPR001519">
    <property type="entry name" value="Ferritin"/>
</dbReference>
<proteinExistence type="inferred from homology"/>
<keyword evidence="3 9" id="KW-0409">Iron storage</keyword>
<evidence type="ECO:0000256" key="3">
    <source>
        <dbReference type="ARBA" id="ARBA00022434"/>
    </source>
</evidence>
<keyword evidence="5" id="KW-0560">Oxidoreductase</keyword>
<evidence type="ECO:0000256" key="5">
    <source>
        <dbReference type="ARBA" id="ARBA00023002"/>
    </source>
</evidence>
<evidence type="ECO:0000256" key="1">
    <source>
        <dbReference type="ARBA" id="ARBA00002485"/>
    </source>
</evidence>
<dbReference type="Pfam" id="PF00210">
    <property type="entry name" value="Ferritin"/>
    <property type="match status" value="1"/>
</dbReference>
<protein>
    <recommendedName>
        <fullName evidence="9">Ferritin</fullName>
        <ecNumber evidence="9">1.16.3.2</ecNumber>
    </recommendedName>
</protein>
<dbReference type="EMBL" id="NTYW01000127">
    <property type="protein sequence ID" value="PES27816.1"/>
    <property type="molecule type" value="Genomic_DNA"/>
</dbReference>
<comment type="catalytic activity">
    <reaction evidence="7 9">
        <text>4 Fe(2+) + O2 + 6 H2O = 4 iron(III) oxide-hydroxide + 12 H(+)</text>
        <dbReference type="Rhea" id="RHEA:11972"/>
        <dbReference type="ChEBI" id="CHEBI:15377"/>
        <dbReference type="ChEBI" id="CHEBI:15378"/>
        <dbReference type="ChEBI" id="CHEBI:15379"/>
        <dbReference type="ChEBI" id="CHEBI:29033"/>
        <dbReference type="ChEBI" id="CHEBI:78619"/>
        <dbReference type="EC" id="1.16.3.2"/>
    </reaction>
</comment>
<dbReference type="GO" id="GO:0006879">
    <property type="term" value="P:intracellular iron ion homeostasis"/>
    <property type="evidence" value="ECO:0007669"/>
    <property type="project" value="UniProtKB-KW"/>
</dbReference>
<comment type="subcellular location">
    <subcellularLocation>
        <location evidence="9">Cytoplasm</location>
    </subcellularLocation>
</comment>
<dbReference type="InterPro" id="IPR008331">
    <property type="entry name" value="Ferritin_DPS_dom"/>
</dbReference>
<evidence type="ECO:0000313" key="12">
    <source>
        <dbReference type="Proteomes" id="UP000220341"/>
    </source>
</evidence>
<feature type="binding site" evidence="8">
    <location>
        <position position="126"/>
    </location>
    <ligand>
        <name>Fe cation</name>
        <dbReference type="ChEBI" id="CHEBI:24875"/>
        <label>1</label>
    </ligand>
</feature>
<keyword evidence="9" id="KW-0963">Cytoplasm</keyword>
<dbReference type="EC" id="1.16.3.2" evidence="9"/>
<evidence type="ECO:0000259" key="10">
    <source>
        <dbReference type="PROSITE" id="PS50905"/>
    </source>
</evidence>
<dbReference type="PANTHER" id="PTHR11431">
    <property type="entry name" value="FERRITIN"/>
    <property type="match status" value="1"/>
</dbReference>
<organism evidence="11 12">
    <name type="scientific">Priestia megaterium</name>
    <name type="common">Bacillus megaterium</name>
    <dbReference type="NCBI Taxonomy" id="1404"/>
    <lineage>
        <taxon>Bacteria</taxon>
        <taxon>Bacillati</taxon>
        <taxon>Bacillota</taxon>
        <taxon>Bacilli</taxon>
        <taxon>Bacillales</taxon>
        <taxon>Bacillaceae</taxon>
        <taxon>Priestia</taxon>
    </lineage>
</organism>
<dbReference type="PANTHER" id="PTHR11431:SF127">
    <property type="entry name" value="BACTERIAL NON-HEME FERRITIN"/>
    <property type="match status" value="1"/>
</dbReference>
<dbReference type="GO" id="GO:0004322">
    <property type="term" value="F:ferroxidase activity"/>
    <property type="evidence" value="ECO:0007669"/>
    <property type="project" value="TreeGrafter"/>
</dbReference>
<evidence type="ECO:0000313" key="11">
    <source>
        <dbReference type="EMBL" id="PES27816.1"/>
    </source>
</evidence>
<evidence type="ECO:0000256" key="9">
    <source>
        <dbReference type="RuleBase" id="RU361145"/>
    </source>
</evidence>
<accession>A0AAE5U9I3</accession>
<dbReference type="InterPro" id="IPR009078">
    <property type="entry name" value="Ferritin-like_SF"/>
</dbReference>
<evidence type="ECO:0000256" key="7">
    <source>
        <dbReference type="ARBA" id="ARBA00048035"/>
    </source>
</evidence>
<gene>
    <name evidence="11" type="ORF">CN497_30440</name>
</gene>
<feature type="binding site" evidence="8">
    <location>
        <position position="52"/>
    </location>
    <ligand>
        <name>Fe cation</name>
        <dbReference type="ChEBI" id="CHEBI:24875"/>
        <label>1</label>
    </ligand>
</feature>
<feature type="binding site" evidence="8">
    <location>
        <position position="16"/>
    </location>
    <ligand>
        <name>Fe cation</name>
        <dbReference type="ChEBI" id="CHEBI:24875"/>
        <label>1</label>
    </ligand>
</feature>
<dbReference type="GO" id="GO:0008199">
    <property type="term" value="F:ferric iron binding"/>
    <property type="evidence" value="ECO:0007669"/>
    <property type="project" value="InterPro"/>
</dbReference>
<dbReference type="RefSeq" id="WP_057273824.1">
    <property type="nucleotide sequence ID" value="NZ_CATKPS010000011.1"/>
</dbReference>
<evidence type="ECO:0000256" key="4">
    <source>
        <dbReference type="ARBA" id="ARBA00022723"/>
    </source>
</evidence>
<dbReference type="GO" id="GO:0008198">
    <property type="term" value="F:ferrous iron binding"/>
    <property type="evidence" value="ECO:0007669"/>
    <property type="project" value="TreeGrafter"/>
</dbReference>
<dbReference type="SUPFAM" id="SSF47240">
    <property type="entry name" value="Ferritin-like"/>
    <property type="match status" value="1"/>
</dbReference>
<comment type="caution">
    <text evidence="11">The sequence shown here is derived from an EMBL/GenBank/DDBJ whole genome shotgun (WGS) entry which is preliminary data.</text>
</comment>
<dbReference type="InterPro" id="IPR041719">
    <property type="entry name" value="Ferritin_prok"/>
</dbReference>
<feature type="binding site" evidence="8">
    <location>
        <position position="93"/>
    </location>
    <ligand>
        <name>Fe cation</name>
        <dbReference type="ChEBI" id="CHEBI:24875"/>
        <label>1</label>
    </ligand>
</feature>
<name>A0AAE5U9I3_PRIMG</name>
<sequence length="177" mass="19807">MNEQIQKLLNNLIQLEHVSSTLYLAMSNYMNRLNYKGMGSWLRLQSEEERTHMLKLIDYLVDRGGTVELSSLPAQPSEFGTPLETFQKVLEHEKFVTNSYRQAFQFISQANDPQTLVIVQDFLREQVDEEAQAQTIVDRLKIAQNNPAAIFILDQELGQRKAAPAGGAPAGGAAAQG</sequence>
<keyword evidence="6 8" id="KW-0408">Iron</keyword>
<dbReference type="PROSITE" id="PS50905">
    <property type="entry name" value="FERRITIN_LIKE"/>
    <property type="match status" value="1"/>
</dbReference>
<evidence type="ECO:0000256" key="6">
    <source>
        <dbReference type="ARBA" id="ARBA00023004"/>
    </source>
</evidence>
<comment type="similarity">
    <text evidence="2 9">Belongs to the ferritin family. Prokaryotic subfamily.</text>
</comment>
<dbReference type="GO" id="GO:0005829">
    <property type="term" value="C:cytosol"/>
    <property type="evidence" value="ECO:0007669"/>
    <property type="project" value="TreeGrafter"/>
</dbReference>
<dbReference type="Proteomes" id="UP000220341">
    <property type="component" value="Unassembled WGS sequence"/>
</dbReference>
<dbReference type="AlphaFoldDB" id="A0AAE5U9I3"/>
<feature type="domain" description="Ferritin-like diiron" evidence="10">
    <location>
        <begin position="1"/>
        <end position="144"/>
    </location>
</feature>
<evidence type="ECO:0000256" key="2">
    <source>
        <dbReference type="ARBA" id="ARBA00006950"/>
    </source>
</evidence>
<evidence type="ECO:0000256" key="8">
    <source>
        <dbReference type="PIRSR" id="PIRSR601519-1"/>
    </source>
</evidence>
<dbReference type="Gene3D" id="1.20.1260.10">
    <property type="match status" value="1"/>
</dbReference>
<reference evidence="11 12" key="1">
    <citation type="submission" date="2017-09" db="EMBL/GenBank/DDBJ databases">
        <title>Large-scale bioinformatics analysis of Bacillus genomes uncovers conserved roles of natural products in bacterial physiology.</title>
        <authorList>
            <consortium name="Agbiome Team Llc"/>
            <person name="Bleich R.M."/>
            <person name="Kirk G.J."/>
            <person name="Santa Maria K.C."/>
            <person name="Allen S.E."/>
            <person name="Farag S."/>
            <person name="Shank E.A."/>
            <person name="Bowers A."/>
        </authorList>
    </citation>
    <scope>NUCLEOTIDE SEQUENCE [LARGE SCALE GENOMIC DNA]</scope>
    <source>
        <strain evidence="11 12">AFS003013</strain>
    </source>
</reference>
<feature type="binding site" evidence="8">
    <location>
        <position position="49"/>
    </location>
    <ligand>
        <name>Fe cation</name>
        <dbReference type="ChEBI" id="CHEBI:24875"/>
        <label>1</label>
    </ligand>
</feature>
<comment type="function">
    <text evidence="1 9">Iron-storage protein.</text>
</comment>
<dbReference type="GO" id="GO:0006826">
    <property type="term" value="P:iron ion transport"/>
    <property type="evidence" value="ECO:0007669"/>
    <property type="project" value="InterPro"/>
</dbReference>